<dbReference type="InterPro" id="IPR003741">
    <property type="entry name" value="LUD_dom"/>
</dbReference>
<evidence type="ECO:0000256" key="1">
    <source>
        <dbReference type="ARBA" id="ARBA00022448"/>
    </source>
</evidence>
<gene>
    <name evidence="6" type="ORF">D9Q81_00935</name>
</gene>
<keyword evidence="2" id="KW-0411">Iron-sulfur</keyword>
<keyword evidence="3" id="KW-0677">Repeat</keyword>
<evidence type="ECO:0000259" key="5">
    <source>
        <dbReference type="PROSITE" id="PS51379"/>
    </source>
</evidence>
<name>A0A3R9R007_9CREN</name>
<dbReference type="EMBL" id="RCOR01000006">
    <property type="protein sequence ID" value="RSN70603.1"/>
    <property type="molecule type" value="Genomic_DNA"/>
</dbReference>
<evidence type="ECO:0000256" key="4">
    <source>
        <dbReference type="ARBA" id="ARBA00022982"/>
    </source>
</evidence>
<dbReference type="PANTHER" id="PTHR47153:SF2">
    <property type="entry name" value="LACTATE UTILIZATION PROTEIN B"/>
    <property type="match status" value="1"/>
</dbReference>
<feature type="domain" description="4Fe-4S ferredoxin-type" evidence="5">
    <location>
        <begin position="320"/>
        <end position="342"/>
    </location>
</feature>
<dbReference type="GO" id="GO:0006089">
    <property type="term" value="P:lactate metabolic process"/>
    <property type="evidence" value="ECO:0007669"/>
    <property type="project" value="InterPro"/>
</dbReference>
<dbReference type="Pfam" id="PF13183">
    <property type="entry name" value="Fer4_8"/>
    <property type="match status" value="1"/>
</dbReference>
<sequence length="415" mass="47154">MPHLSPQLEESFRRFRSIRSRGGDSMNLREVSSLLMEASSNSFLRTSLDRANLSYWELRKSVFSKYPYLKDLADKVREVKESSLERMEELTHIAMESVERNGGFAYLARTPDEARRIVDEIVGDGKVIVKGKSITSEELGLREHLASRGKEVYETDLGEFLVQFIGPKSMHFISVSIHLTRERVAEFLRGFMGEEVDKDDIEGMVSLVRKFLRRKYFEADIGMSGVNAFAADEGCGFIIENESNVRLSISLPRKHIMLVGMEKVLPTMLDAWRAVEVITRYNGYKVSSYVNIVRGPQKDGFGPRELHVIFLDNGRVESSRDPVLKEALLCLRCGACQYLCPVFWIVGGYWGGLKSVYSGGIGVIWEYITGSKEEATKHSFACLLCGRCKEACPMRIDQQKILREIRRRGYSIKAP</sequence>
<dbReference type="PANTHER" id="PTHR47153">
    <property type="entry name" value="LACTATE UTILIZATION PROTEIN B"/>
    <property type="match status" value="1"/>
</dbReference>
<dbReference type="Gene3D" id="3.40.50.10420">
    <property type="entry name" value="NagB/RpiA/CoA transferase-like"/>
    <property type="match status" value="1"/>
</dbReference>
<proteinExistence type="predicted"/>
<organism evidence="6 7">
    <name type="scientific">Candidatus Korarchaeum cryptofilum</name>
    <dbReference type="NCBI Taxonomy" id="498846"/>
    <lineage>
        <taxon>Archaea</taxon>
        <taxon>Thermoproteota</taxon>
        <taxon>Candidatus Korarchaeia</taxon>
        <taxon>Candidatus Korarchaeales</taxon>
        <taxon>Candidatus Korarchaeaceae</taxon>
        <taxon>Candidatus Korarchaeum</taxon>
    </lineage>
</organism>
<dbReference type="InterPro" id="IPR037171">
    <property type="entry name" value="NagB/RpiA_transferase-like"/>
</dbReference>
<evidence type="ECO:0000256" key="3">
    <source>
        <dbReference type="ARBA" id="ARBA00022737"/>
    </source>
</evidence>
<dbReference type="GO" id="GO:0051539">
    <property type="term" value="F:4 iron, 4 sulfur cluster binding"/>
    <property type="evidence" value="ECO:0007669"/>
    <property type="project" value="UniProtKB-KW"/>
</dbReference>
<keyword evidence="2" id="KW-0408">Iron</keyword>
<evidence type="ECO:0000256" key="2">
    <source>
        <dbReference type="ARBA" id="ARBA00022485"/>
    </source>
</evidence>
<keyword evidence="4" id="KW-0249">Electron transport</keyword>
<dbReference type="InterPro" id="IPR017896">
    <property type="entry name" value="4Fe4S_Fe-S-bd"/>
</dbReference>
<keyword evidence="2" id="KW-0004">4Fe-4S</keyword>
<dbReference type="GO" id="GO:0016491">
    <property type="term" value="F:oxidoreductase activity"/>
    <property type="evidence" value="ECO:0007669"/>
    <property type="project" value="UniProtKB-ARBA"/>
</dbReference>
<dbReference type="SUPFAM" id="SSF46548">
    <property type="entry name" value="alpha-helical ferredoxin"/>
    <property type="match status" value="1"/>
</dbReference>
<evidence type="ECO:0000313" key="7">
    <source>
        <dbReference type="Proteomes" id="UP000278149"/>
    </source>
</evidence>
<comment type="caution">
    <text evidence="6">The sequence shown here is derived from an EMBL/GenBank/DDBJ whole genome shotgun (WGS) entry which is preliminary data.</text>
</comment>
<dbReference type="PROSITE" id="PS00198">
    <property type="entry name" value="4FE4S_FER_1"/>
    <property type="match status" value="1"/>
</dbReference>
<keyword evidence="2" id="KW-0479">Metal-binding</keyword>
<reference evidence="6 7" key="1">
    <citation type="submission" date="2018-10" db="EMBL/GenBank/DDBJ databases">
        <title>Co-occurring genomic capacity for anaerobic methane metabolism and dissimilatory sulfite reduction discovered in the Korarchaeota.</title>
        <authorList>
            <person name="Mckay L.J."/>
            <person name="Dlakic M."/>
            <person name="Fields M.W."/>
            <person name="Delmont T.O."/>
            <person name="Eren A.M."/>
            <person name="Jay Z.J."/>
            <person name="Klingelsmith K.B."/>
            <person name="Rusch D.B."/>
            <person name="Inskeep W.P."/>
        </authorList>
    </citation>
    <scope>NUCLEOTIDE SEQUENCE [LARGE SCALE GENOMIC DNA]</scope>
    <source>
        <strain evidence="6 7">WS</strain>
    </source>
</reference>
<accession>A0A3R9R007</accession>
<protein>
    <submittedName>
        <fullName evidence="6">Lactate utilization protein</fullName>
    </submittedName>
</protein>
<dbReference type="AlphaFoldDB" id="A0A3R9R007"/>
<dbReference type="InterPro" id="IPR009051">
    <property type="entry name" value="Helical_ferredxn"/>
</dbReference>
<dbReference type="InterPro" id="IPR024185">
    <property type="entry name" value="FTHF_cligase-like_sf"/>
</dbReference>
<evidence type="ECO:0000313" key="6">
    <source>
        <dbReference type="EMBL" id="RSN70603.1"/>
    </source>
</evidence>
<dbReference type="Gene3D" id="1.10.1060.10">
    <property type="entry name" value="Alpha-helical ferredoxin"/>
    <property type="match status" value="1"/>
</dbReference>
<dbReference type="Proteomes" id="UP000278149">
    <property type="component" value="Unassembled WGS sequence"/>
</dbReference>
<dbReference type="Pfam" id="PF02589">
    <property type="entry name" value="LUD_dom"/>
    <property type="match status" value="1"/>
</dbReference>
<dbReference type="SUPFAM" id="SSF100950">
    <property type="entry name" value="NagB/RpiA/CoA transferase-like"/>
    <property type="match status" value="1"/>
</dbReference>
<dbReference type="InterPro" id="IPR017900">
    <property type="entry name" value="4Fe4S_Fe_S_CS"/>
</dbReference>
<dbReference type="PROSITE" id="PS51379">
    <property type="entry name" value="4FE4S_FER_2"/>
    <property type="match status" value="1"/>
</dbReference>
<dbReference type="InterPro" id="IPR004452">
    <property type="entry name" value="LutB/LldF"/>
</dbReference>
<keyword evidence="1" id="KW-0813">Transport</keyword>